<dbReference type="AlphaFoldDB" id="A0A0S2KNM1"/>
<reference evidence="3" key="1">
    <citation type="submission" date="2015-11" db="EMBL/GenBank/DDBJ databases">
        <authorList>
            <person name="Holder M.E."/>
            <person name="Ajami N.J."/>
            <person name="Petrosino J.F."/>
        </authorList>
    </citation>
    <scope>NUCLEOTIDE SEQUENCE [LARGE SCALE GENOMIC DNA]</scope>
    <source>
        <strain evidence="3">F0113</strain>
    </source>
</reference>
<dbReference type="EMBL" id="CP013195">
    <property type="protein sequence ID" value="ALO49914.1"/>
    <property type="molecule type" value="Genomic_DNA"/>
</dbReference>
<evidence type="ECO:0000313" key="2">
    <source>
        <dbReference type="EMBL" id="ALO49914.1"/>
    </source>
</evidence>
<dbReference type="eggNOG" id="ENOG5030U93">
    <property type="taxonomic scope" value="Bacteria"/>
</dbReference>
<keyword evidence="3" id="KW-1185">Reference proteome</keyword>
<dbReference type="Proteomes" id="UP000056252">
    <property type="component" value="Chromosome"/>
</dbReference>
<sequence length="339" mass="39619">MKFLRNKKSLARFYINTILLAIPFLGLIIWYVVKDPFMVIRTYDDYDSPEICQSEGAVGWYKYKMFRHKMHYDSFIMGSSSTLAFNTSDWNRYIKAHPFRLFSNGEGLMDLRLKLDALDRQPGQKIKNLLIVCEPGFFSPTDLQKGIMHVMPPEVSGKSEMSYQVIFLQGFFNPKFLGPYLRYYITHKYDRSMIGIMNSRGRIRTRYTNDDTLETEREIREKGERYWDPYAKYRCAPGDTSITFGQPVIHKVQITHLEAIRDICQRHHTNIKIVIGPTQGATAMNPEDDAILRQIFGADHVADYSGRAGLKYRNYHNFYDDIHYRVGVGRAILRDLYAH</sequence>
<feature type="transmembrane region" description="Helical" evidence="1">
    <location>
        <begin position="12"/>
        <end position="33"/>
    </location>
</feature>
<evidence type="ECO:0000313" key="3">
    <source>
        <dbReference type="Proteomes" id="UP000056252"/>
    </source>
</evidence>
<protein>
    <submittedName>
        <fullName evidence="2">Uncharacterized protein</fullName>
    </submittedName>
</protein>
<accession>A0A0S2KNM1</accession>
<name>A0A0S2KNM1_9BACT</name>
<keyword evidence="1" id="KW-1133">Transmembrane helix</keyword>
<keyword evidence="1" id="KW-0812">Transmembrane</keyword>
<organism evidence="2 3">
    <name type="scientific">Hoylesella enoeca</name>
    <dbReference type="NCBI Taxonomy" id="76123"/>
    <lineage>
        <taxon>Bacteria</taxon>
        <taxon>Pseudomonadati</taxon>
        <taxon>Bacteroidota</taxon>
        <taxon>Bacteroidia</taxon>
        <taxon>Bacteroidales</taxon>
        <taxon>Prevotellaceae</taxon>
        <taxon>Hoylesella</taxon>
    </lineage>
</organism>
<dbReference type="OrthoDB" id="1339610at2"/>
<proteinExistence type="predicted"/>
<keyword evidence="1" id="KW-0472">Membrane</keyword>
<gene>
    <name evidence="2" type="ORF">AS203_07225</name>
</gene>
<evidence type="ECO:0000256" key="1">
    <source>
        <dbReference type="SAM" id="Phobius"/>
    </source>
</evidence>
<dbReference type="STRING" id="76123.AS203_07225"/>
<dbReference type="KEGG" id="peo:AS203_07225"/>